<accession>A0ABN1ETY7</accession>
<dbReference type="EMBL" id="BAAABZ010000098">
    <property type="protein sequence ID" value="GAA0574506.1"/>
    <property type="molecule type" value="Genomic_DNA"/>
</dbReference>
<reference evidence="2 3" key="1">
    <citation type="journal article" date="2019" name="Int. J. Syst. Evol. Microbiol.">
        <title>The Global Catalogue of Microorganisms (GCM) 10K type strain sequencing project: providing services to taxonomists for standard genome sequencing and annotation.</title>
        <authorList>
            <consortium name="The Broad Institute Genomics Platform"/>
            <consortium name="The Broad Institute Genome Sequencing Center for Infectious Disease"/>
            <person name="Wu L."/>
            <person name="Ma J."/>
        </authorList>
    </citation>
    <scope>NUCLEOTIDE SEQUENCE [LARGE SCALE GENOMIC DNA]</scope>
    <source>
        <strain evidence="2 3">JCM 5052</strain>
    </source>
</reference>
<sequence length="424" mass="46959">MIHVYVGPTLRREEPLLNGSRVRVLPPVRHGDLLGDSGDAIADEDTVLLIDGAHHQAPVLRHKEILALMSRGVRVIGAAGIGALRAAEMDQFGMMGVGEIYTAYARGEIEGDDEVAVGQRSDGDHRAVSWPLVNLRYALQLAERDGGILGPGAAAGLLKAFRTVYYPRRTTAAVLSVCRRHAARRFGSWLRRWHSRTPHFADLKRLDALEALRTATSGLQPRPASPEPAASPQWWDAVHLWSTHFAVQEIDRRLAYQQLFDPDFKRVWLTYLDHRSRHPGSGDGPGMTLAERMAQLTSSQAAELDECLPAYAVFHPPVDLTDPSTLEQLLGRETATARATIAHYAAGSEETGYAREFFPEAIKDSLAYRILLGLWRVPEHEANSEAWARGFQGTHHAIATLKPFLAGFLHDAHHPRRDYGSGQR</sequence>
<evidence type="ECO:0000313" key="2">
    <source>
        <dbReference type="EMBL" id="GAA0574506.1"/>
    </source>
</evidence>
<evidence type="ECO:0000259" key="1">
    <source>
        <dbReference type="Pfam" id="PF07812"/>
    </source>
</evidence>
<protein>
    <recommendedName>
        <fullName evidence="1">TfuA-like core domain-containing protein</fullName>
    </recommendedName>
</protein>
<feature type="domain" description="TfuA-like core" evidence="1">
    <location>
        <begin position="51"/>
        <end position="170"/>
    </location>
</feature>
<name>A0ABN1ETY7_9ACTN</name>
<dbReference type="Pfam" id="PF07812">
    <property type="entry name" value="TfuA"/>
    <property type="match status" value="1"/>
</dbReference>
<gene>
    <name evidence="2" type="ORF">GCM10010390_91830</name>
</gene>
<proteinExistence type="predicted"/>
<comment type="caution">
    <text evidence="2">The sequence shown here is derived from an EMBL/GenBank/DDBJ whole genome shotgun (WGS) entry which is preliminary data.</text>
</comment>
<keyword evidence="3" id="KW-1185">Reference proteome</keyword>
<evidence type="ECO:0000313" key="3">
    <source>
        <dbReference type="Proteomes" id="UP001501576"/>
    </source>
</evidence>
<organism evidence="2 3">
    <name type="scientific">Streptomyces mordarskii</name>
    <dbReference type="NCBI Taxonomy" id="1226758"/>
    <lineage>
        <taxon>Bacteria</taxon>
        <taxon>Bacillati</taxon>
        <taxon>Actinomycetota</taxon>
        <taxon>Actinomycetes</taxon>
        <taxon>Kitasatosporales</taxon>
        <taxon>Streptomycetaceae</taxon>
        <taxon>Streptomyces</taxon>
    </lineage>
</organism>
<dbReference type="InterPro" id="IPR012924">
    <property type="entry name" value="TfuA_core"/>
</dbReference>
<dbReference type="Proteomes" id="UP001501576">
    <property type="component" value="Unassembled WGS sequence"/>
</dbReference>